<accession>H0QZ60</accession>
<organism evidence="1 2">
    <name type="scientific">Gordonia effusa NBRC 100432</name>
    <dbReference type="NCBI Taxonomy" id="1077974"/>
    <lineage>
        <taxon>Bacteria</taxon>
        <taxon>Bacillati</taxon>
        <taxon>Actinomycetota</taxon>
        <taxon>Actinomycetes</taxon>
        <taxon>Mycobacteriales</taxon>
        <taxon>Gordoniaceae</taxon>
        <taxon>Gordonia</taxon>
    </lineage>
</organism>
<reference evidence="1 2" key="1">
    <citation type="submission" date="2011-12" db="EMBL/GenBank/DDBJ databases">
        <title>Whole genome shotgun sequence of Gordonia effusa NBRC 100432.</title>
        <authorList>
            <person name="Yoshida I."/>
            <person name="Takarada H."/>
            <person name="Hosoyama A."/>
            <person name="Tsuchikane K."/>
            <person name="Katsumata H."/>
            <person name="Yamazaki S."/>
            <person name="Fujita N."/>
        </authorList>
    </citation>
    <scope>NUCLEOTIDE SEQUENCE [LARGE SCALE GENOMIC DNA]</scope>
    <source>
        <strain evidence="1 2">NBRC 100432</strain>
    </source>
</reference>
<proteinExistence type="predicted"/>
<name>H0QZ60_9ACTN</name>
<dbReference type="Proteomes" id="UP000035034">
    <property type="component" value="Unassembled WGS sequence"/>
</dbReference>
<gene>
    <name evidence="1" type="ORF">GOEFS_046_00670</name>
</gene>
<dbReference type="EMBL" id="BAEH01000046">
    <property type="protein sequence ID" value="GAB18111.1"/>
    <property type="molecule type" value="Genomic_DNA"/>
</dbReference>
<sequence length="63" mass="6961">MTSRQKRARRAAARAIGIECGGMSVRATLNHLDQLEKVGLIEPIDNYEGGVYMPDLGAVVKFW</sequence>
<evidence type="ECO:0008006" key="3">
    <source>
        <dbReference type="Google" id="ProtNLM"/>
    </source>
</evidence>
<comment type="caution">
    <text evidence="1">The sequence shown here is derived from an EMBL/GenBank/DDBJ whole genome shotgun (WGS) entry which is preliminary data.</text>
</comment>
<evidence type="ECO:0000313" key="1">
    <source>
        <dbReference type="EMBL" id="GAB18111.1"/>
    </source>
</evidence>
<keyword evidence="2" id="KW-1185">Reference proteome</keyword>
<dbReference type="RefSeq" id="WP_007317448.1">
    <property type="nucleotide sequence ID" value="NZ_BAEH01000046.1"/>
</dbReference>
<protein>
    <recommendedName>
        <fullName evidence="3">Transcriptional regulator</fullName>
    </recommendedName>
</protein>
<dbReference type="AlphaFoldDB" id="H0QZ60"/>
<evidence type="ECO:0000313" key="2">
    <source>
        <dbReference type="Proteomes" id="UP000035034"/>
    </source>
</evidence>